<dbReference type="Pfam" id="PF01814">
    <property type="entry name" value="Hemerythrin"/>
    <property type="match status" value="1"/>
</dbReference>
<dbReference type="HOGENOM" id="CLU_149394_0_0_6"/>
<keyword evidence="3" id="KW-1185">Reference proteome</keyword>
<dbReference type="Gene3D" id="1.20.120.520">
    <property type="entry name" value="nmb1532 protein domain like"/>
    <property type="match status" value="1"/>
</dbReference>
<gene>
    <name evidence="2" type="ORF">HY57_09575</name>
</gene>
<dbReference type="AlphaFoldDB" id="A0A075JZI5"/>
<sequence>MNIDRFKREHVDLMVAVGALRELVQAGVREHADSIVQQLVSMSGAIRLHLAAEDRVLYPALVASSDPLIAQTGRVFQEEMGGLAATYMAFVSRWNIASAIADDPQGFRDEANVVFKALHHRVQRENQELYPLADRV</sequence>
<dbReference type="PATRIC" id="fig|1217721.7.peg.1982"/>
<dbReference type="InterPro" id="IPR012312">
    <property type="entry name" value="Hemerythrin-like"/>
</dbReference>
<accession>A0A075JZI5</accession>
<reference evidence="2 3" key="1">
    <citation type="submission" date="2014-07" db="EMBL/GenBank/DDBJ databases">
        <title>Complete Genome Sequence of Dyella japonica Strain A8 Isolated from Malaysian Tropical Soil.</title>
        <authorList>
            <person name="Hui R.K.H."/>
            <person name="Chen J.-W."/>
            <person name="Chan K.-G."/>
            <person name="Leung F.C.C."/>
        </authorList>
    </citation>
    <scope>NUCLEOTIDE SEQUENCE [LARGE SCALE GENOMIC DNA]</scope>
    <source>
        <strain evidence="2 3">A8</strain>
    </source>
</reference>
<proteinExistence type="predicted"/>
<dbReference type="KEGG" id="dja:HY57_09575"/>
<evidence type="ECO:0000313" key="2">
    <source>
        <dbReference type="EMBL" id="AIF47506.1"/>
    </source>
</evidence>
<name>A0A075JZI5_9GAMM</name>
<dbReference type="STRING" id="1217721.HY57_09575"/>
<dbReference type="RefSeq" id="WP_019465204.1">
    <property type="nucleotide sequence ID" value="NZ_ALOY01000150.1"/>
</dbReference>
<dbReference type="EMBL" id="CP008884">
    <property type="protein sequence ID" value="AIF47506.1"/>
    <property type="molecule type" value="Genomic_DNA"/>
</dbReference>
<organism evidence="2 3">
    <name type="scientific">Dyella japonica A8</name>
    <dbReference type="NCBI Taxonomy" id="1217721"/>
    <lineage>
        <taxon>Bacteria</taxon>
        <taxon>Pseudomonadati</taxon>
        <taxon>Pseudomonadota</taxon>
        <taxon>Gammaproteobacteria</taxon>
        <taxon>Lysobacterales</taxon>
        <taxon>Rhodanobacteraceae</taxon>
        <taxon>Dyella</taxon>
    </lineage>
</organism>
<dbReference type="OrthoDB" id="8809825at2"/>
<evidence type="ECO:0000313" key="3">
    <source>
        <dbReference type="Proteomes" id="UP000027987"/>
    </source>
</evidence>
<feature type="domain" description="Hemerythrin-like" evidence="1">
    <location>
        <begin position="3"/>
        <end position="133"/>
    </location>
</feature>
<protein>
    <submittedName>
        <fullName evidence="2">Hemerythrin</fullName>
    </submittedName>
</protein>
<evidence type="ECO:0000259" key="1">
    <source>
        <dbReference type="Pfam" id="PF01814"/>
    </source>
</evidence>
<dbReference type="Proteomes" id="UP000027987">
    <property type="component" value="Chromosome"/>
</dbReference>